<dbReference type="Gene3D" id="3.30.40.10">
    <property type="entry name" value="Zinc/RING finger domain, C3HC4 (zinc finger)"/>
    <property type="match status" value="1"/>
</dbReference>
<comment type="caution">
    <text evidence="5">The sequence shown here is derived from an EMBL/GenBank/DDBJ whole genome shotgun (WGS) entry which is preliminary data.</text>
</comment>
<dbReference type="SUPFAM" id="SSF90209">
    <property type="entry name" value="Ran binding protein zinc finger-like"/>
    <property type="match status" value="1"/>
</dbReference>
<dbReference type="InterPro" id="IPR013083">
    <property type="entry name" value="Znf_RING/FYVE/PHD"/>
</dbReference>
<sequence length="274" mass="30637">MDTQPVMLREEVRMEEPARKRFCPDYLAAEFSGSSCNADVDVNDEENDKESVYSWQSYETAWAADSGDDWSFSEDNEDSLTEYEIVDENSTVLESQCSDSSSSTEVPNIHFPEGLLPSHLTESSSSFSDESGWDDPNGETSSYFDDGSQSQTSWKCLECRAPTSAPRNFCFTCYQKRKSSRPPRPVRRSKKPGRTKTSGSSHTDDCEMVISPGISSDNVCTVCHVEVRNGAFVHRKTAHVAACYACTLKISKKPNAKCPICRQSIQNTIKIFFN</sequence>
<dbReference type="OrthoDB" id="5855668at2759"/>
<accession>A0A0P5TGB9</accession>
<dbReference type="Pfam" id="PF13920">
    <property type="entry name" value="zf-C3HC4_3"/>
    <property type="match status" value="1"/>
</dbReference>
<reference evidence="5 6" key="1">
    <citation type="submission" date="2016-03" db="EMBL/GenBank/DDBJ databases">
        <title>EvidentialGene: Evidence-directed Construction of Genes on Genomes.</title>
        <authorList>
            <person name="Gilbert D.G."/>
            <person name="Choi J.-H."/>
            <person name="Mockaitis K."/>
            <person name="Colbourne J."/>
            <person name="Pfrender M."/>
        </authorList>
    </citation>
    <scope>NUCLEOTIDE SEQUENCE [LARGE SCALE GENOMIC DNA]</scope>
    <source>
        <strain evidence="5 6">Xinb3</strain>
        <tissue evidence="5">Complete organism</tissue>
    </source>
</reference>
<dbReference type="InterPro" id="IPR036443">
    <property type="entry name" value="Znf_RanBP2_sf"/>
</dbReference>
<evidence type="ECO:0000313" key="5">
    <source>
        <dbReference type="EMBL" id="KZS19397.1"/>
    </source>
</evidence>
<dbReference type="STRING" id="35525.A0A0P5TGB9"/>
<dbReference type="SUPFAM" id="SSF57850">
    <property type="entry name" value="RING/U-box"/>
    <property type="match status" value="1"/>
</dbReference>
<keyword evidence="2" id="KW-0863">Zinc-finger</keyword>
<dbReference type="InterPro" id="IPR001841">
    <property type="entry name" value="Znf_RING"/>
</dbReference>
<dbReference type="PANTHER" id="PTHR46858">
    <property type="entry name" value="OS05G0521000 PROTEIN"/>
    <property type="match status" value="1"/>
</dbReference>
<evidence type="ECO:0000256" key="1">
    <source>
        <dbReference type="ARBA" id="ARBA00022723"/>
    </source>
</evidence>
<feature type="region of interest" description="Disordered" evidence="4">
    <location>
        <begin position="177"/>
        <end position="205"/>
    </location>
</feature>
<dbReference type="GO" id="GO:0008270">
    <property type="term" value="F:zinc ion binding"/>
    <property type="evidence" value="ECO:0007669"/>
    <property type="project" value="UniProtKB-KW"/>
</dbReference>
<dbReference type="Proteomes" id="UP000076858">
    <property type="component" value="Unassembled WGS sequence"/>
</dbReference>
<evidence type="ECO:0000313" key="6">
    <source>
        <dbReference type="Proteomes" id="UP000076858"/>
    </source>
</evidence>
<keyword evidence="6" id="KW-1185">Reference proteome</keyword>
<dbReference type="AlphaFoldDB" id="A0A0P5TGB9"/>
<protein>
    <submittedName>
        <fullName evidence="5">Uncharacterized protein</fullName>
    </submittedName>
</protein>
<keyword evidence="1" id="KW-0479">Metal-binding</keyword>
<evidence type="ECO:0000256" key="3">
    <source>
        <dbReference type="ARBA" id="ARBA00022833"/>
    </source>
</evidence>
<organism evidence="5 6">
    <name type="scientific">Daphnia magna</name>
    <dbReference type="NCBI Taxonomy" id="35525"/>
    <lineage>
        <taxon>Eukaryota</taxon>
        <taxon>Metazoa</taxon>
        <taxon>Ecdysozoa</taxon>
        <taxon>Arthropoda</taxon>
        <taxon>Crustacea</taxon>
        <taxon>Branchiopoda</taxon>
        <taxon>Diplostraca</taxon>
        <taxon>Cladocera</taxon>
        <taxon>Anomopoda</taxon>
        <taxon>Daphniidae</taxon>
        <taxon>Daphnia</taxon>
    </lineage>
</organism>
<feature type="region of interest" description="Disordered" evidence="4">
    <location>
        <begin position="93"/>
        <end position="146"/>
    </location>
</feature>
<dbReference type="GO" id="GO:0016567">
    <property type="term" value="P:protein ubiquitination"/>
    <property type="evidence" value="ECO:0007669"/>
    <property type="project" value="TreeGrafter"/>
</dbReference>
<name>A0A0P5TGB9_9CRUS</name>
<dbReference type="PANTHER" id="PTHR46858:SF5">
    <property type="entry name" value="E3 UBIQUITIN-PROTEIN LIGASE APD1-RELATED"/>
    <property type="match status" value="1"/>
</dbReference>
<dbReference type="PROSITE" id="PS50089">
    <property type="entry name" value="ZF_RING_2"/>
    <property type="match status" value="1"/>
</dbReference>
<feature type="compositionally biased region" description="Basic residues" evidence="4">
    <location>
        <begin position="177"/>
        <end position="194"/>
    </location>
</feature>
<gene>
    <name evidence="5" type="ORF">APZ42_014302</name>
</gene>
<evidence type="ECO:0000256" key="4">
    <source>
        <dbReference type="SAM" id="MobiDB-lite"/>
    </source>
</evidence>
<dbReference type="GO" id="GO:0061630">
    <property type="term" value="F:ubiquitin protein ligase activity"/>
    <property type="evidence" value="ECO:0007669"/>
    <property type="project" value="TreeGrafter"/>
</dbReference>
<dbReference type="GO" id="GO:0010468">
    <property type="term" value="P:regulation of gene expression"/>
    <property type="evidence" value="ECO:0007669"/>
    <property type="project" value="TreeGrafter"/>
</dbReference>
<evidence type="ECO:0000256" key="2">
    <source>
        <dbReference type="ARBA" id="ARBA00022771"/>
    </source>
</evidence>
<dbReference type="CDD" id="cd16646">
    <property type="entry name" value="mRING-HC-C2H2C4_MDM2-like"/>
    <property type="match status" value="1"/>
</dbReference>
<dbReference type="EMBL" id="LRGB01000389">
    <property type="protein sequence ID" value="KZS19397.1"/>
    <property type="molecule type" value="Genomic_DNA"/>
</dbReference>
<proteinExistence type="predicted"/>
<keyword evidence="3" id="KW-0862">Zinc</keyword>
<dbReference type="GO" id="GO:0043066">
    <property type="term" value="P:negative regulation of apoptotic process"/>
    <property type="evidence" value="ECO:0007669"/>
    <property type="project" value="TreeGrafter"/>
</dbReference>